<proteinExistence type="predicted"/>
<evidence type="ECO:0000313" key="1">
    <source>
        <dbReference type="EMBL" id="RHC48471.1"/>
    </source>
</evidence>
<name>A0A414AIT4_9FIRM</name>
<reference evidence="1 2" key="1">
    <citation type="submission" date="2018-08" db="EMBL/GenBank/DDBJ databases">
        <title>A genome reference for cultivated species of the human gut microbiota.</title>
        <authorList>
            <person name="Zou Y."/>
            <person name="Xue W."/>
            <person name="Luo G."/>
        </authorList>
    </citation>
    <scope>NUCLEOTIDE SEQUENCE [LARGE SCALE GENOMIC DNA]</scope>
    <source>
        <strain evidence="1 2">AM35-14</strain>
    </source>
</reference>
<dbReference type="EMBL" id="QSHZ01000047">
    <property type="protein sequence ID" value="RHC48471.1"/>
    <property type="molecule type" value="Genomic_DNA"/>
</dbReference>
<evidence type="ECO:0000313" key="2">
    <source>
        <dbReference type="Proteomes" id="UP000283975"/>
    </source>
</evidence>
<sequence>MQLDKITEDKIREQFRSYEFQNFMFEMLVGNSRDENGELFKHVYNCELEETENELIYLIESHVNHNILLNRNTIISFILRHVVTELFNSDLNCNHIKFFALCNQLYYMVFKEIQKYYKPFMLKENI</sequence>
<dbReference type="Proteomes" id="UP000283975">
    <property type="component" value="Unassembled WGS sequence"/>
</dbReference>
<protein>
    <submittedName>
        <fullName evidence="1">Uncharacterized protein</fullName>
    </submittedName>
</protein>
<comment type="caution">
    <text evidence="1">The sequence shown here is derived from an EMBL/GenBank/DDBJ whole genome shotgun (WGS) entry which is preliminary data.</text>
</comment>
<gene>
    <name evidence="1" type="ORF">DW839_28515</name>
</gene>
<dbReference type="AlphaFoldDB" id="A0A414AIT4"/>
<accession>A0A414AIT4</accession>
<organism evidence="1 2">
    <name type="scientific">Enterocloster bolteae</name>
    <dbReference type="NCBI Taxonomy" id="208479"/>
    <lineage>
        <taxon>Bacteria</taxon>
        <taxon>Bacillati</taxon>
        <taxon>Bacillota</taxon>
        <taxon>Clostridia</taxon>
        <taxon>Lachnospirales</taxon>
        <taxon>Lachnospiraceae</taxon>
        <taxon>Enterocloster</taxon>
    </lineage>
</organism>